<keyword evidence="4" id="KW-1185">Reference proteome</keyword>
<evidence type="ECO:0000256" key="1">
    <source>
        <dbReference type="ARBA" id="ARBA00023027"/>
    </source>
</evidence>
<proteinExistence type="predicted"/>
<evidence type="ECO:0000313" key="3">
    <source>
        <dbReference type="EMBL" id="KAL1218976.1"/>
    </source>
</evidence>
<gene>
    <name evidence="3" type="ORF">V5N11_020286</name>
</gene>
<keyword evidence="1" id="KW-0520">NAD</keyword>
<dbReference type="InterPro" id="IPR000157">
    <property type="entry name" value="TIR_dom"/>
</dbReference>
<organism evidence="3 4">
    <name type="scientific">Cardamine amara subsp. amara</name>
    <dbReference type="NCBI Taxonomy" id="228776"/>
    <lineage>
        <taxon>Eukaryota</taxon>
        <taxon>Viridiplantae</taxon>
        <taxon>Streptophyta</taxon>
        <taxon>Embryophyta</taxon>
        <taxon>Tracheophyta</taxon>
        <taxon>Spermatophyta</taxon>
        <taxon>Magnoliopsida</taxon>
        <taxon>eudicotyledons</taxon>
        <taxon>Gunneridae</taxon>
        <taxon>Pentapetalae</taxon>
        <taxon>rosids</taxon>
        <taxon>malvids</taxon>
        <taxon>Brassicales</taxon>
        <taxon>Brassicaceae</taxon>
        <taxon>Cardamineae</taxon>
        <taxon>Cardamine</taxon>
    </lineage>
</organism>
<evidence type="ECO:0000259" key="2">
    <source>
        <dbReference type="PROSITE" id="PS50104"/>
    </source>
</evidence>
<dbReference type="InterPro" id="IPR035897">
    <property type="entry name" value="Toll_tir_struct_dom_sf"/>
</dbReference>
<dbReference type="PANTHER" id="PTHR32009">
    <property type="entry name" value="TMV RESISTANCE PROTEIN N-LIKE"/>
    <property type="match status" value="1"/>
</dbReference>
<accession>A0ABD1BP36</accession>
<feature type="domain" description="TIR" evidence="2">
    <location>
        <begin position="14"/>
        <end position="161"/>
    </location>
</feature>
<reference evidence="3 4" key="1">
    <citation type="submission" date="2024-04" db="EMBL/GenBank/DDBJ databases">
        <title>Genome assembly C_amara_ONT_v2.</title>
        <authorList>
            <person name="Yant L."/>
            <person name="Moore C."/>
            <person name="Slenker M."/>
        </authorList>
    </citation>
    <scope>NUCLEOTIDE SEQUENCE [LARGE SCALE GENOMIC DNA]</scope>
    <source>
        <tissue evidence="3">Leaf</tissue>
    </source>
</reference>
<dbReference type="AlphaFoldDB" id="A0ABD1BP36"/>
<dbReference type="Proteomes" id="UP001558713">
    <property type="component" value="Unassembled WGS sequence"/>
</dbReference>
<dbReference type="SUPFAM" id="SSF52200">
    <property type="entry name" value="Toll/Interleukin receptor TIR domain"/>
    <property type="match status" value="1"/>
</dbReference>
<comment type="caution">
    <text evidence="3">The sequence shown here is derived from an EMBL/GenBank/DDBJ whole genome shotgun (WGS) entry which is preliminary data.</text>
</comment>
<name>A0ABD1BP36_CARAN</name>
<dbReference type="SMART" id="SM00255">
    <property type="entry name" value="TIR"/>
    <property type="match status" value="1"/>
</dbReference>
<sequence>MMKTDAVSNPRSRLKWDIFLSFQRETHHDFTDRLYEALVKEQARVWKDDDVERGGHHELDPSLVEAMEDSVAYVVVLSPNYAKSHLRLEELAKLCDLKSSLGRLVLPVFYEVQPWEVRQQNGPFEIYFEKYSKIFGEEKIQRWKAAMELVGNISGLIYGYV</sequence>
<protein>
    <submittedName>
        <fullName evidence="3">Disease resistance protein RPV1</fullName>
    </submittedName>
</protein>
<dbReference type="EMBL" id="JBANAX010000193">
    <property type="protein sequence ID" value="KAL1218976.1"/>
    <property type="molecule type" value="Genomic_DNA"/>
</dbReference>
<dbReference type="PROSITE" id="PS50104">
    <property type="entry name" value="TIR"/>
    <property type="match status" value="1"/>
</dbReference>
<dbReference type="Gene3D" id="3.40.50.10140">
    <property type="entry name" value="Toll/interleukin-1 receptor homology (TIR) domain"/>
    <property type="match status" value="1"/>
</dbReference>
<evidence type="ECO:0000313" key="4">
    <source>
        <dbReference type="Proteomes" id="UP001558713"/>
    </source>
</evidence>
<dbReference type="Pfam" id="PF01582">
    <property type="entry name" value="TIR"/>
    <property type="match status" value="1"/>
</dbReference>
<dbReference type="PANTHER" id="PTHR32009:SF161">
    <property type="entry name" value="TIR DOMAIN-CONTAINING PROTEIN"/>
    <property type="match status" value="1"/>
</dbReference>